<accession>A0A7W7JZL3</accession>
<feature type="transmembrane region" description="Helical" evidence="1">
    <location>
        <begin position="39"/>
        <end position="64"/>
    </location>
</feature>
<evidence type="ECO:0000313" key="3">
    <source>
        <dbReference type="Proteomes" id="UP000575241"/>
    </source>
</evidence>
<name>A0A7W7JZL3_9SPHN</name>
<dbReference type="EMBL" id="JACHLN010000001">
    <property type="protein sequence ID" value="MBB4838316.1"/>
    <property type="molecule type" value="Genomic_DNA"/>
</dbReference>
<comment type="caution">
    <text evidence="2">The sequence shown here is derived from an EMBL/GenBank/DDBJ whole genome shotgun (WGS) entry which is preliminary data.</text>
</comment>
<keyword evidence="1" id="KW-0812">Transmembrane</keyword>
<organism evidence="2 3">
    <name type="scientific">Sphingomonas kyeonggiensis</name>
    <dbReference type="NCBI Taxonomy" id="1268553"/>
    <lineage>
        <taxon>Bacteria</taxon>
        <taxon>Pseudomonadati</taxon>
        <taxon>Pseudomonadota</taxon>
        <taxon>Alphaproteobacteria</taxon>
        <taxon>Sphingomonadales</taxon>
        <taxon>Sphingomonadaceae</taxon>
        <taxon>Sphingomonas</taxon>
    </lineage>
</organism>
<protein>
    <submittedName>
        <fullName evidence="2">Uncharacterized protein</fullName>
    </submittedName>
</protein>
<dbReference type="AlphaFoldDB" id="A0A7W7JZL3"/>
<reference evidence="2 3" key="1">
    <citation type="submission" date="2020-08" db="EMBL/GenBank/DDBJ databases">
        <title>Functional genomics of gut bacteria from endangered species of beetles.</title>
        <authorList>
            <person name="Carlos-Shanley C."/>
        </authorList>
    </citation>
    <scope>NUCLEOTIDE SEQUENCE [LARGE SCALE GENOMIC DNA]</scope>
    <source>
        <strain evidence="2 3">S00224</strain>
    </source>
</reference>
<keyword evidence="1" id="KW-1133">Transmembrane helix</keyword>
<keyword evidence="3" id="KW-1185">Reference proteome</keyword>
<evidence type="ECO:0000256" key="1">
    <source>
        <dbReference type="SAM" id="Phobius"/>
    </source>
</evidence>
<dbReference type="RefSeq" id="WP_184164253.1">
    <property type="nucleotide sequence ID" value="NZ_JACHLN010000001.1"/>
</dbReference>
<sequence>MFIIPGVLGAWMGWLVLKALTGGAVTARSVTYRRVEEPLWFWLATSIYAFLFLFLTGAAVLWFWRGVFPRPY</sequence>
<proteinExistence type="predicted"/>
<gene>
    <name evidence="2" type="ORF">HNP52_001367</name>
</gene>
<evidence type="ECO:0000313" key="2">
    <source>
        <dbReference type="EMBL" id="MBB4838316.1"/>
    </source>
</evidence>
<keyword evidence="1" id="KW-0472">Membrane</keyword>
<dbReference type="Proteomes" id="UP000575241">
    <property type="component" value="Unassembled WGS sequence"/>
</dbReference>